<sequence length="141" mass="15393">MNPRLQTVLSHPLHQFLGVVDIHSNDRQGEICVTVTDQLINPAGLFHGGVVYVLSDVCAYAGLLSLLSDNEEAVTHDLHVSVLRPAMLGDEVVFRSEVVKRGRQLCFLNVTATVDDKIIATARVTKSIISQPNEAPEPLPE</sequence>
<protein>
    <recommendedName>
        <fullName evidence="3">Thioesterase domain-containing protein</fullName>
    </recommendedName>
</protein>
<organism evidence="4 5">
    <name type="scientific">Thalassolituus maritimus</name>
    <dbReference type="NCBI Taxonomy" id="484498"/>
    <lineage>
        <taxon>Bacteria</taxon>
        <taxon>Pseudomonadati</taxon>
        <taxon>Pseudomonadota</taxon>
        <taxon>Gammaproteobacteria</taxon>
        <taxon>Oceanospirillales</taxon>
        <taxon>Oceanospirillaceae</taxon>
        <taxon>Thalassolituus</taxon>
    </lineage>
</organism>
<dbReference type="Proteomes" id="UP001481413">
    <property type="component" value="Unassembled WGS sequence"/>
</dbReference>
<evidence type="ECO:0000256" key="1">
    <source>
        <dbReference type="ARBA" id="ARBA00008324"/>
    </source>
</evidence>
<dbReference type="Pfam" id="PF03061">
    <property type="entry name" value="4HBT"/>
    <property type="match status" value="1"/>
</dbReference>
<feature type="domain" description="Thioesterase" evidence="3">
    <location>
        <begin position="44"/>
        <end position="116"/>
    </location>
</feature>
<reference evidence="4 5" key="1">
    <citation type="submission" date="2024-04" db="EMBL/GenBank/DDBJ databases">
        <title>Draft genome sequence of Thalassolituus maritimus NBRC 116585.</title>
        <authorList>
            <person name="Miyakawa T."/>
            <person name="Kusuya Y."/>
            <person name="Miura T."/>
        </authorList>
    </citation>
    <scope>NUCLEOTIDE SEQUENCE [LARGE SCALE GENOMIC DNA]</scope>
    <source>
        <strain evidence="4 5">5NW40-0001</strain>
    </source>
</reference>
<gene>
    <name evidence="4" type="ORF">NBRC116585_00210</name>
</gene>
<comment type="similarity">
    <text evidence="1">Belongs to the thioesterase PaaI family.</text>
</comment>
<dbReference type="InterPro" id="IPR029069">
    <property type="entry name" value="HotDog_dom_sf"/>
</dbReference>
<dbReference type="PANTHER" id="PTHR21660">
    <property type="entry name" value="THIOESTERASE SUPERFAMILY MEMBER-RELATED"/>
    <property type="match status" value="1"/>
</dbReference>
<accession>A0ABP9ZUT9</accession>
<proteinExistence type="inferred from homology"/>
<dbReference type="RefSeq" id="WP_353292859.1">
    <property type="nucleotide sequence ID" value="NZ_BAABWH010000001.1"/>
</dbReference>
<dbReference type="EMBL" id="BAABWH010000001">
    <property type="protein sequence ID" value="GAA6143904.1"/>
    <property type="molecule type" value="Genomic_DNA"/>
</dbReference>
<dbReference type="CDD" id="cd03443">
    <property type="entry name" value="PaaI_thioesterase"/>
    <property type="match status" value="1"/>
</dbReference>
<evidence type="ECO:0000313" key="5">
    <source>
        <dbReference type="Proteomes" id="UP001481413"/>
    </source>
</evidence>
<name>A0ABP9ZUT9_9GAMM</name>
<keyword evidence="2" id="KW-0378">Hydrolase</keyword>
<keyword evidence="5" id="KW-1185">Reference proteome</keyword>
<dbReference type="InterPro" id="IPR003736">
    <property type="entry name" value="PAAI_dom"/>
</dbReference>
<evidence type="ECO:0000313" key="4">
    <source>
        <dbReference type="EMBL" id="GAA6143904.1"/>
    </source>
</evidence>
<dbReference type="PANTHER" id="PTHR21660:SF1">
    <property type="entry name" value="ACYL-COENZYME A THIOESTERASE 13"/>
    <property type="match status" value="1"/>
</dbReference>
<dbReference type="NCBIfam" id="TIGR00369">
    <property type="entry name" value="unchar_dom_1"/>
    <property type="match status" value="1"/>
</dbReference>
<evidence type="ECO:0000256" key="2">
    <source>
        <dbReference type="ARBA" id="ARBA00022801"/>
    </source>
</evidence>
<comment type="caution">
    <text evidence="4">The sequence shown here is derived from an EMBL/GenBank/DDBJ whole genome shotgun (WGS) entry which is preliminary data.</text>
</comment>
<dbReference type="InterPro" id="IPR039298">
    <property type="entry name" value="ACOT13"/>
</dbReference>
<dbReference type="SUPFAM" id="SSF54637">
    <property type="entry name" value="Thioesterase/thiol ester dehydrase-isomerase"/>
    <property type="match status" value="1"/>
</dbReference>
<dbReference type="Gene3D" id="3.10.129.10">
    <property type="entry name" value="Hotdog Thioesterase"/>
    <property type="match status" value="1"/>
</dbReference>
<evidence type="ECO:0000259" key="3">
    <source>
        <dbReference type="Pfam" id="PF03061"/>
    </source>
</evidence>
<dbReference type="InterPro" id="IPR006683">
    <property type="entry name" value="Thioestr_dom"/>
</dbReference>